<feature type="transmembrane region" description="Helical" evidence="2">
    <location>
        <begin position="43"/>
        <end position="65"/>
    </location>
</feature>
<name>A0A7W9YK82_9ACTN</name>
<accession>A0A7W9YK82</accession>
<feature type="compositionally biased region" description="Low complexity" evidence="1">
    <location>
        <begin position="221"/>
        <end position="243"/>
    </location>
</feature>
<keyword evidence="4" id="KW-1185">Reference proteome</keyword>
<evidence type="ECO:0008006" key="5">
    <source>
        <dbReference type="Google" id="ProtNLM"/>
    </source>
</evidence>
<feature type="transmembrane region" description="Helical" evidence="2">
    <location>
        <begin position="153"/>
        <end position="173"/>
    </location>
</feature>
<protein>
    <recommendedName>
        <fullName evidence="5">Ferric oxidoreductase domain-containing protein</fullName>
    </recommendedName>
</protein>
<feature type="transmembrane region" description="Helical" evidence="2">
    <location>
        <begin position="120"/>
        <end position="141"/>
    </location>
</feature>
<feature type="transmembrane region" description="Helical" evidence="2">
    <location>
        <begin position="12"/>
        <end position="31"/>
    </location>
</feature>
<evidence type="ECO:0000313" key="3">
    <source>
        <dbReference type="EMBL" id="MBB6173572.1"/>
    </source>
</evidence>
<sequence>MSQPLRRPWVKVSLLAGILLVNTIVAVAGPQQVAFIRTLQDFLWAYSGVIALLGMTALVVSGLLAADRILTSPAMRIAYQTLHRAIALASVGFLFAHITLQVAYSGVGLFSAIVPIGTDISIAFGVYASNLMILIIVTSLLRKRMAGTSWQWAWRVVHTTAFLCWPMAIVHGLTAGRQPDGYVTVGYALCLAAVGGALVVRMLMRPDTGRREPERRADVVRPASANRAAGGRARGRATVIRRGLSGDDAAADLPGGTGDARNPDDPAERRASLVDDADFWSSMRSERHDR</sequence>
<reference evidence="3 4" key="1">
    <citation type="submission" date="2020-08" db="EMBL/GenBank/DDBJ databases">
        <title>Sequencing the genomes of 1000 actinobacteria strains.</title>
        <authorList>
            <person name="Klenk H.-P."/>
        </authorList>
    </citation>
    <scope>NUCLEOTIDE SEQUENCE [LARGE SCALE GENOMIC DNA]</scope>
    <source>
        <strain evidence="3 4">DSM 46659</strain>
    </source>
</reference>
<feature type="region of interest" description="Disordered" evidence="1">
    <location>
        <begin position="210"/>
        <end position="290"/>
    </location>
</feature>
<dbReference type="EMBL" id="JACHDS010000001">
    <property type="protein sequence ID" value="MBB6173572.1"/>
    <property type="molecule type" value="Genomic_DNA"/>
</dbReference>
<evidence type="ECO:0000256" key="2">
    <source>
        <dbReference type="SAM" id="Phobius"/>
    </source>
</evidence>
<feature type="compositionally biased region" description="Basic and acidic residues" evidence="1">
    <location>
        <begin position="210"/>
        <end position="219"/>
    </location>
</feature>
<proteinExistence type="predicted"/>
<evidence type="ECO:0000313" key="4">
    <source>
        <dbReference type="Proteomes" id="UP000546642"/>
    </source>
</evidence>
<comment type="caution">
    <text evidence="3">The sequence shown here is derived from an EMBL/GenBank/DDBJ whole genome shotgun (WGS) entry which is preliminary data.</text>
</comment>
<gene>
    <name evidence="3" type="ORF">HNR23_003632</name>
</gene>
<dbReference type="AlphaFoldDB" id="A0A7W9YK82"/>
<feature type="transmembrane region" description="Helical" evidence="2">
    <location>
        <begin position="86"/>
        <end position="114"/>
    </location>
</feature>
<evidence type="ECO:0000256" key="1">
    <source>
        <dbReference type="SAM" id="MobiDB-lite"/>
    </source>
</evidence>
<keyword evidence="2" id="KW-0472">Membrane</keyword>
<dbReference type="RefSeq" id="WP_184077049.1">
    <property type="nucleotide sequence ID" value="NZ_JACHDS010000001.1"/>
</dbReference>
<feature type="compositionally biased region" description="Basic and acidic residues" evidence="1">
    <location>
        <begin position="261"/>
        <end position="273"/>
    </location>
</feature>
<dbReference type="Proteomes" id="UP000546642">
    <property type="component" value="Unassembled WGS sequence"/>
</dbReference>
<organism evidence="3 4">
    <name type="scientific">Nocardiopsis mwathae</name>
    <dbReference type="NCBI Taxonomy" id="1472723"/>
    <lineage>
        <taxon>Bacteria</taxon>
        <taxon>Bacillati</taxon>
        <taxon>Actinomycetota</taxon>
        <taxon>Actinomycetes</taxon>
        <taxon>Streptosporangiales</taxon>
        <taxon>Nocardiopsidaceae</taxon>
        <taxon>Nocardiopsis</taxon>
    </lineage>
</organism>
<keyword evidence="2" id="KW-0812">Transmembrane</keyword>
<keyword evidence="2" id="KW-1133">Transmembrane helix</keyword>
<feature type="transmembrane region" description="Helical" evidence="2">
    <location>
        <begin position="185"/>
        <end position="204"/>
    </location>
</feature>